<dbReference type="InterPro" id="IPR039220">
    <property type="entry name" value="FAM3"/>
</dbReference>
<dbReference type="GO" id="GO:0030246">
    <property type="term" value="F:carbohydrate binding"/>
    <property type="evidence" value="ECO:0007669"/>
    <property type="project" value="UniProtKB-UniRule"/>
</dbReference>
<evidence type="ECO:0000256" key="6">
    <source>
        <dbReference type="ARBA" id="ARBA00023157"/>
    </source>
</evidence>
<keyword evidence="4" id="KW-0732">Signal</keyword>
<keyword evidence="5 7" id="KW-0430">Lectin</keyword>
<name>A0A4V6AMP0_COLLU</name>
<accession>A0A4V6AMP0</accession>
<evidence type="ECO:0000313" key="10">
    <source>
        <dbReference type="Proteomes" id="UP000298787"/>
    </source>
</evidence>
<evidence type="ECO:0000256" key="5">
    <source>
        <dbReference type="ARBA" id="ARBA00022734"/>
    </source>
</evidence>
<evidence type="ECO:0000313" key="9">
    <source>
        <dbReference type="EMBL" id="TKS65722.1"/>
    </source>
</evidence>
<dbReference type="Pfam" id="PF15711">
    <property type="entry name" value="ILEI"/>
    <property type="match status" value="1"/>
</dbReference>
<evidence type="ECO:0000256" key="7">
    <source>
        <dbReference type="PROSITE-ProRule" id="PRU01375"/>
    </source>
</evidence>
<sequence length="190" mass="21126">MLQDNSDEIFSAEWRRAIISRFDSQSTKTLPKQSAAMCNTKVECPEESYGFYIQSGAANVMPPKICLQNKPVLGMVLNNAGIGINIVIVNDVQPLIDFLKSIDKGSVVLIATYDEPASKLNDEARKLMAELGSTAVQSLRFRDSWVFVGGRGAAVDSSFEKHVKNDPANNKYENWPELIELHGCIPRYQE</sequence>
<organism evidence="9 10">
    <name type="scientific">Collichthys lucidus</name>
    <name type="common">Big head croaker</name>
    <name type="synonym">Sciaena lucida</name>
    <dbReference type="NCBI Taxonomy" id="240159"/>
    <lineage>
        <taxon>Eukaryota</taxon>
        <taxon>Metazoa</taxon>
        <taxon>Chordata</taxon>
        <taxon>Craniata</taxon>
        <taxon>Vertebrata</taxon>
        <taxon>Euteleostomi</taxon>
        <taxon>Actinopterygii</taxon>
        <taxon>Neopterygii</taxon>
        <taxon>Teleostei</taxon>
        <taxon>Neoteleostei</taxon>
        <taxon>Acanthomorphata</taxon>
        <taxon>Eupercaria</taxon>
        <taxon>Sciaenidae</taxon>
        <taxon>Collichthys</taxon>
    </lineage>
</organism>
<evidence type="ECO:0000256" key="4">
    <source>
        <dbReference type="ARBA" id="ARBA00022729"/>
    </source>
</evidence>
<protein>
    <submittedName>
        <fullName evidence="9">Protein FAM3C</fullName>
    </submittedName>
</protein>
<dbReference type="AlphaFoldDB" id="A0A4V6AMP0"/>
<reference evidence="9 10" key="1">
    <citation type="submission" date="2019-01" db="EMBL/GenBank/DDBJ databases">
        <title>Genome Assembly of Collichthys lucidus.</title>
        <authorList>
            <person name="Cai M."/>
            <person name="Xiao S."/>
        </authorList>
    </citation>
    <scope>NUCLEOTIDE SEQUENCE [LARGE SCALE GENOMIC DNA]</scope>
    <source>
        <strain evidence="9">JT15FE1705JMU</strain>
        <tissue evidence="9">Muscle</tissue>
    </source>
</reference>
<dbReference type="PROSITE" id="PS52031">
    <property type="entry name" value="GG_LECTIN"/>
    <property type="match status" value="1"/>
</dbReference>
<comment type="similarity">
    <text evidence="2">Belongs to the FAM3 family.</text>
</comment>
<evidence type="ECO:0000256" key="2">
    <source>
        <dbReference type="ARBA" id="ARBA00010905"/>
    </source>
</evidence>
<evidence type="ECO:0000256" key="1">
    <source>
        <dbReference type="ARBA" id="ARBA00004613"/>
    </source>
</evidence>
<dbReference type="InterPro" id="IPR039477">
    <property type="entry name" value="ILEI/PANDER_dom"/>
</dbReference>
<proteinExistence type="inferred from homology"/>
<keyword evidence="6" id="KW-1015">Disulfide bond</keyword>
<gene>
    <name evidence="9" type="ORF">D9C73_028168</name>
</gene>
<feature type="domain" description="ILEI/PANDER" evidence="8">
    <location>
        <begin position="90"/>
        <end position="153"/>
    </location>
</feature>
<evidence type="ECO:0000256" key="3">
    <source>
        <dbReference type="ARBA" id="ARBA00022525"/>
    </source>
</evidence>
<dbReference type="Proteomes" id="UP000298787">
    <property type="component" value="Unassembled WGS sequence"/>
</dbReference>
<dbReference type="STRING" id="240159.A0A4V6AMP0"/>
<evidence type="ECO:0000259" key="8">
    <source>
        <dbReference type="Pfam" id="PF15711"/>
    </source>
</evidence>
<keyword evidence="3" id="KW-0964">Secreted</keyword>
<comment type="subcellular location">
    <subcellularLocation>
        <location evidence="1">Secreted</location>
    </subcellularLocation>
</comment>
<keyword evidence="10" id="KW-1185">Reference proteome</keyword>
<dbReference type="PANTHER" id="PTHR14592">
    <property type="entry name" value="UNCHARACTERIZED FAM3"/>
    <property type="match status" value="1"/>
</dbReference>
<dbReference type="EMBL" id="ML241014">
    <property type="protein sequence ID" value="TKS65722.1"/>
    <property type="molecule type" value="Genomic_DNA"/>
</dbReference>
<dbReference type="GO" id="GO:0005576">
    <property type="term" value="C:extracellular region"/>
    <property type="evidence" value="ECO:0007669"/>
    <property type="project" value="UniProtKB-SubCell"/>
</dbReference>